<evidence type="ECO:0000256" key="12">
    <source>
        <dbReference type="ARBA" id="ARBA00048649"/>
    </source>
</evidence>
<keyword evidence="5 14" id="KW-0561">Oxygen transport</keyword>
<dbReference type="EC" id="1.14.12.17" evidence="3"/>
<dbReference type="PROSITE" id="PS51384">
    <property type="entry name" value="FAD_FR"/>
    <property type="match status" value="1"/>
</dbReference>
<keyword evidence="18" id="KW-1185">Reference proteome</keyword>
<evidence type="ECO:0000256" key="11">
    <source>
        <dbReference type="ARBA" id="ARBA00023027"/>
    </source>
</evidence>
<dbReference type="Gene3D" id="2.40.30.10">
    <property type="entry name" value="Translation factors"/>
    <property type="match status" value="1"/>
</dbReference>
<keyword evidence="14" id="KW-0813">Transport</keyword>
<evidence type="ECO:0000259" key="15">
    <source>
        <dbReference type="PROSITE" id="PS01033"/>
    </source>
</evidence>
<evidence type="ECO:0000256" key="5">
    <source>
        <dbReference type="ARBA" id="ARBA00022621"/>
    </source>
</evidence>
<dbReference type="PROSITE" id="PS01033">
    <property type="entry name" value="GLOBIN"/>
    <property type="match status" value="1"/>
</dbReference>
<dbReference type="Gene3D" id="3.40.50.80">
    <property type="entry name" value="Nucleotide-binding domain of ferredoxin-NADP reductase (FNR) module"/>
    <property type="match status" value="1"/>
</dbReference>
<dbReference type="InterPro" id="IPR008333">
    <property type="entry name" value="Cbr1-like_FAD-bd_dom"/>
</dbReference>
<evidence type="ECO:0000256" key="4">
    <source>
        <dbReference type="ARBA" id="ARBA00022617"/>
    </source>
</evidence>
<evidence type="ECO:0000313" key="17">
    <source>
        <dbReference type="EMBL" id="GAA1563189.1"/>
    </source>
</evidence>
<dbReference type="CDD" id="cd14782">
    <property type="entry name" value="FHb-globin_2"/>
    <property type="match status" value="1"/>
</dbReference>
<dbReference type="EMBL" id="BAAAND010000001">
    <property type="protein sequence ID" value="GAA1563189.1"/>
    <property type="molecule type" value="Genomic_DNA"/>
</dbReference>
<evidence type="ECO:0000256" key="7">
    <source>
        <dbReference type="ARBA" id="ARBA00022723"/>
    </source>
</evidence>
<dbReference type="Pfam" id="PF00042">
    <property type="entry name" value="Globin"/>
    <property type="match status" value="1"/>
</dbReference>
<protein>
    <recommendedName>
        <fullName evidence="3">nitric oxide dioxygenase</fullName>
        <ecNumber evidence="3">1.14.12.17</ecNumber>
    </recommendedName>
</protein>
<evidence type="ECO:0000256" key="1">
    <source>
        <dbReference type="ARBA" id="ARBA00001970"/>
    </source>
</evidence>
<dbReference type="Gene3D" id="1.10.490.10">
    <property type="entry name" value="Globins"/>
    <property type="match status" value="1"/>
</dbReference>
<dbReference type="Proteomes" id="UP001500190">
    <property type="component" value="Unassembled WGS sequence"/>
</dbReference>
<organism evidence="17 18">
    <name type="scientific">Kribbella karoonensis</name>
    <dbReference type="NCBI Taxonomy" id="324851"/>
    <lineage>
        <taxon>Bacteria</taxon>
        <taxon>Bacillati</taxon>
        <taxon>Actinomycetota</taxon>
        <taxon>Actinomycetes</taxon>
        <taxon>Propionibacteriales</taxon>
        <taxon>Kribbellaceae</taxon>
        <taxon>Kribbella</taxon>
    </lineage>
</organism>
<evidence type="ECO:0000256" key="13">
    <source>
        <dbReference type="ARBA" id="ARBA00049433"/>
    </source>
</evidence>
<dbReference type="CDD" id="cd06184">
    <property type="entry name" value="flavohem_like_fad_nad_binding"/>
    <property type="match status" value="1"/>
</dbReference>
<dbReference type="InterPro" id="IPR012292">
    <property type="entry name" value="Globin/Proto"/>
</dbReference>
<comment type="similarity">
    <text evidence="2">In the C-terminal section; belongs to the flavoprotein pyridine nucleotide cytochrome reductase family.</text>
</comment>
<evidence type="ECO:0000256" key="2">
    <source>
        <dbReference type="ARBA" id="ARBA00006401"/>
    </source>
</evidence>
<sequence length="387" mass="41127">MLTPKSRTTVAATLPAVGAAVGEITTNFYGRLFAAHPALLTDLFNRGNQANGDQPQALAGSIARFATALLADPVVPPTRMLARIAHKHASLGVAPELYPVVYDHLFGAIAEVLGEAVTPEVAEAWTEVYWLMANALIALETDLYAAAAIKKQDVWRQLPVLERRDATADTVVFTVGPPVPSYLPGQYVSVQVPLPDGAQQIRQYSLLDGPGSATYSFAVRRTGGEVSAYLHEEVAVGDTLRVSAPFGTVTLPEGDAPLVLASAGIGITPMLSLLRHLAATDAARPVTVLHGEQTAGAHAFRAELEALSNDLPGLDIQVWYEEAPADWPAERTGFVELDGLPIAAGTTAFLCGPFEFMQSVRTQLLEAGVAAADVHYEVFGPDTWLVN</sequence>
<evidence type="ECO:0000259" key="16">
    <source>
        <dbReference type="PROSITE" id="PS51384"/>
    </source>
</evidence>
<proteinExistence type="inferred from homology"/>
<evidence type="ECO:0000256" key="10">
    <source>
        <dbReference type="ARBA" id="ARBA00023014"/>
    </source>
</evidence>
<dbReference type="PRINTS" id="PR00410">
    <property type="entry name" value="PHEHYDRXLASE"/>
</dbReference>
<accession>A0ABN2CRN1</accession>
<dbReference type="SUPFAM" id="SSF63380">
    <property type="entry name" value="Riboflavin synthase domain-like"/>
    <property type="match status" value="1"/>
</dbReference>
<dbReference type="InterPro" id="IPR017927">
    <property type="entry name" value="FAD-bd_FR_type"/>
</dbReference>
<comment type="similarity">
    <text evidence="14">Belongs to the globin family.</text>
</comment>
<evidence type="ECO:0000256" key="6">
    <source>
        <dbReference type="ARBA" id="ARBA00022714"/>
    </source>
</evidence>
<evidence type="ECO:0000256" key="8">
    <source>
        <dbReference type="ARBA" id="ARBA00022857"/>
    </source>
</evidence>
<dbReference type="PANTHER" id="PTHR43396">
    <property type="entry name" value="FLAVOHEMOPROTEIN"/>
    <property type="match status" value="1"/>
</dbReference>
<dbReference type="InterPro" id="IPR001433">
    <property type="entry name" value="OxRdtase_FAD/NAD-bd"/>
</dbReference>
<dbReference type="Pfam" id="PF00970">
    <property type="entry name" value="FAD_binding_6"/>
    <property type="match status" value="1"/>
</dbReference>
<dbReference type="InterPro" id="IPR009050">
    <property type="entry name" value="Globin-like_sf"/>
</dbReference>
<keyword evidence="9" id="KW-0408">Iron</keyword>
<gene>
    <name evidence="17" type="ORF">GCM10009742_00340</name>
</gene>
<keyword evidence="8" id="KW-0521">NADP</keyword>
<evidence type="ECO:0000256" key="3">
    <source>
        <dbReference type="ARBA" id="ARBA00012229"/>
    </source>
</evidence>
<comment type="caution">
    <text evidence="17">The sequence shown here is derived from an EMBL/GenBank/DDBJ whole genome shotgun (WGS) entry which is preliminary data.</text>
</comment>
<keyword evidence="11" id="KW-0520">NAD</keyword>
<keyword evidence="10" id="KW-0411">Iron-sulfur</keyword>
<comment type="catalytic activity">
    <reaction evidence="13">
        <text>2 nitric oxide + NADPH + 2 O2 = 2 nitrate + NADP(+) + H(+)</text>
        <dbReference type="Rhea" id="RHEA:19465"/>
        <dbReference type="ChEBI" id="CHEBI:15378"/>
        <dbReference type="ChEBI" id="CHEBI:15379"/>
        <dbReference type="ChEBI" id="CHEBI:16480"/>
        <dbReference type="ChEBI" id="CHEBI:17632"/>
        <dbReference type="ChEBI" id="CHEBI:57783"/>
        <dbReference type="ChEBI" id="CHEBI:58349"/>
        <dbReference type="EC" id="1.14.12.17"/>
    </reaction>
</comment>
<keyword evidence="7" id="KW-0479">Metal-binding</keyword>
<reference evidence="17 18" key="1">
    <citation type="journal article" date="2019" name="Int. J. Syst. Evol. Microbiol.">
        <title>The Global Catalogue of Microorganisms (GCM) 10K type strain sequencing project: providing services to taxonomists for standard genome sequencing and annotation.</title>
        <authorList>
            <consortium name="The Broad Institute Genomics Platform"/>
            <consortium name="The Broad Institute Genome Sequencing Center for Infectious Disease"/>
            <person name="Wu L."/>
            <person name="Ma J."/>
        </authorList>
    </citation>
    <scope>NUCLEOTIDE SEQUENCE [LARGE SCALE GENOMIC DNA]</scope>
    <source>
        <strain evidence="17 18">JCM 14304</strain>
    </source>
</reference>
<dbReference type="InterPro" id="IPR000971">
    <property type="entry name" value="Globin"/>
</dbReference>
<dbReference type="SUPFAM" id="SSF52343">
    <property type="entry name" value="Ferredoxin reductase-like, C-terminal NADP-linked domain"/>
    <property type="match status" value="1"/>
</dbReference>
<dbReference type="SUPFAM" id="SSF46458">
    <property type="entry name" value="Globin-like"/>
    <property type="match status" value="1"/>
</dbReference>
<feature type="domain" description="FAD-binding FR-type" evidence="16">
    <location>
        <begin position="153"/>
        <end position="252"/>
    </location>
</feature>
<keyword evidence="6" id="KW-0001">2Fe-2S</keyword>
<dbReference type="RefSeq" id="WP_344187078.1">
    <property type="nucleotide sequence ID" value="NZ_BAAAND010000001.1"/>
</dbReference>
<keyword evidence="4 14" id="KW-0349">Heme</keyword>
<dbReference type="PANTHER" id="PTHR43396:SF3">
    <property type="entry name" value="FLAVOHEMOPROTEIN"/>
    <property type="match status" value="1"/>
</dbReference>
<evidence type="ECO:0000256" key="14">
    <source>
        <dbReference type="RuleBase" id="RU000356"/>
    </source>
</evidence>
<dbReference type="InterPro" id="IPR017938">
    <property type="entry name" value="Riboflavin_synthase-like_b-brl"/>
</dbReference>
<name>A0ABN2CRN1_9ACTN</name>
<dbReference type="Pfam" id="PF00175">
    <property type="entry name" value="NAD_binding_1"/>
    <property type="match status" value="1"/>
</dbReference>
<dbReference type="InterPro" id="IPR039261">
    <property type="entry name" value="FNR_nucleotide-bd"/>
</dbReference>
<evidence type="ECO:0000256" key="9">
    <source>
        <dbReference type="ARBA" id="ARBA00023004"/>
    </source>
</evidence>
<comment type="cofactor">
    <cofactor evidence="1">
        <name>heme b</name>
        <dbReference type="ChEBI" id="CHEBI:60344"/>
    </cofactor>
</comment>
<evidence type="ECO:0000313" key="18">
    <source>
        <dbReference type="Proteomes" id="UP001500190"/>
    </source>
</evidence>
<comment type="catalytic activity">
    <reaction evidence="12">
        <text>2 nitric oxide + NADH + 2 O2 = 2 nitrate + NAD(+) + H(+)</text>
        <dbReference type="Rhea" id="RHEA:19469"/>
        <dbReference type="ChEBI" id="CHEBI:15378"/>
        <dbReference type="ChEBI" id="CHEBI:15379"/>
        <dbReference type="ChEBI" id="CHEBI:16480"/>
        <dbReference type="ChEBI" id="CHEBI:17632"/>
        <dbReference type="ChEBI" id="CHEBI:57540"/>
        <dbReference type="ChEBI" id="CHEBI:57945"/>
        <dbReference type="EC" id="1.14.12.17"/>
    </reaction>
</comment>
<feature type="domain" description="Globin" evidence="15">
    <location>
        <begin position="1"/>
        <end position="141"/>
    </location>
</feature>